<protein>
    <submittedName>
        <fullName evidence="1">SEC14 4-like protein</fullName>
    </submittedName>
</protein>
<dbReference type="Pfam" id="PF03765">
    <property type="entry name" value="CRAL_TRIO_N"/>
    <property type="match status" value="1"/>
</dbReference>
<dbReference type="SMART" id="SM01100">
    <property type="entry name" value="CRAL_TRIO_N"/>
    <property type="match status" value="1"/>
</dbReference>
<dbReference type="InterPro" id="IPR036273">
    <property type="entry name" value="CRAL/TRIO_N_dom_sf"/>
</dbReference>
<evidence type="ECO:0000313" key="2">
    <source>
        <dbReference type="Proteomes" id="UP000076858"/>
    </source>
</evidence>
<dbReference type="PROSITE" id="PS50191">
    <property type="entry name" value="CRAL_TRIO"/>
    <property type="match status" value="1"/>
</dbReference>
<dbReference type="GO" id="GO:0005737">
    <property type="term" value="C:cytoplasm"/>
    <property type="evidence" value="ECO:0007669"/>
    <property type="project" value="TreeGrafter"/>
</dbReference>
<dbReference type="Gene3D" id="2.60.120.680">
    <property type="entry name" value="GOLD domain"/>
    <property type="match status" value="1"/>
</dbReference>
<organism evidence="1 2">
    <name type="scientific">Daphnia magna</name>
    <dbReference type="NCBI Taxonomy" id="35525"/>
    <lineage>
        <taxon>Eukaryota</taxon>
        <taxon>Metazoa</taxon>
        <taxon>Ecdysozoa</taxon>
        <taxon>Arthropoda</taxon>
        <taxon>Crustacea</taxon>
        <taxon>Branchiopoda</taxon>
        <taxon>Diplostraca</taxon>
        <taxon>Cladocera</taxon>
        <taxon>Anomopoda</taxon>
        <taxon>Daphniidae</taxon>
        <taxon>Daphnia</taxon>
    </lineage>
</organism>
<dbReference type="CDD" id="cd00170">
    <property type="entry name" value="SEC14"/>
    <property type="match status" value="1"/>
</dbReference>
<dbReference type="SUPFAM" id="SSF46938">
    <property type="entry name" value="CRAL/TRIO N-terminal domain"/>
    <property type="match status" value="1"/>
</dbReference>
<proteinExistence type="predicted"/>
<dbReference type="Pfam" id="PF00650">
    <property type="entry name" value="CRAL_TRIO"/>
    <property type="match status" value="1"/>
</dbReference>
<evidence type="ECO:0000313" key="1">
    <source>
        <dbReference type="EMBL" id="KZS17841.1"/>
    </source>
</evidence>
<dbReference type="InterPro" id="IPR036598">
    <property type="entry name" value="GOLD_dom_sf"/>
</dbReference>
<dbReference type="InterPro" id="IPR009038">
    <property type="entry name" value="GOLD_dom"/>
</dbReference>
<dbReference type="InterPro" id="IPR036865">
    <property type="entry name" value="CRAL-TRIO_dom_sf"/>
</dbReference>
<comment type="caution">
    <text evidence="1">The sequence shown here is derived from an EMBL/GenBank/DDBJ whole genome shotgun (WGS) entry which is preliminary data.</text>
</comment>
<dbReference type="InterPro" id="IPR051064">
    <property type="entry name" value="SEC14/CRAL-TRIO_domain"/>
</dbReference>
<dbReference type="STRING" id="35525.A0A0P5UYA0"/>
<dbReference type="PANTHER" id="PTHR23324:SF83">
    <property type="entry name" value="SEC14-LIKE PROTEIN 2"/>
    <property type="match status" value="1"/>
</dbReference>
<dbReference type="Gene3D" id="3.40.525.10">
    <property type="entry name" value="CRAL-TRIO lipid binding domain"/>
    <property type="match status" value="1"/>
</dbReference>
<dbReference type="InterPro" id="IPR011074">
    <property type="entry name" value="CRAL/TRIO_N_dom"/>
</dbReference>
<dbReference type="PANTHER" id="PTHR23324">
    <property type="entry name" value="SEC14 RELATED PROTEIN"/>
    <property type="match status" value="1"/>
</dbReference>
<reference evidence="1 2" key="1">
    <citation type="submission" date="2016-03" db="EMBL/GenBank/DDBJ databases">
        <title>EvidentialGene: Evidence-directed Construction of Genes on Genomes.</title>
        <authorList>
            <person name="Gilbert D.G."/>
            <person name="Choi J.-H."/>
            <person name="Mockaitis K."/>
            <person name="Colbourne J."/>
            <person name="Pfrender M."/>
        </authorList>
    </citation>
    <scope>NUCLEOTIDE SEQUENCE [LARGE SCALE GENOMIC DNA]</scope>
    <source>
        <strain evidence="1 2">Xinb3</strain>
        <tissue evidence="1">Complete organism</tissue>
    </source>
</reference>
<dbReference type="Proteomes" id="UP000076858">
    <property type="component" value="Unassembled WGS sequence"/>
</dbReference>
<sequence length="405" mass="46631">MNLGQLNNDQKTVLKQFREAVQDCKLPESDDVYLLRWLVARDFDLVKAEKMLRNSMEWRRKYKVDAVLQDYEMPEVLTKYFAAGYIGVDKLNSYTVVVRYGLMDLKGILLSAKKRDYLTYVIEIVERSFQRVRNDPKKFKRSPDAIAQSTVIFDMAGFSMRHITYKPALDTAIQLVQLYEGNYPELLRRVFIINAPKIFSVLFSMLKPFMHEKTRHKIQIFSHDAKQWKAALLEDIDADQLPVCYGGTMTDPDGNPNCITKVSMGGEVPKSYYLNGKSSTNDKKCLSISSGSKEHLEFQVKNAGTVLKWDFHSEESDIAFAVYRKQGNEMIPVVPHDRVDCHMSPEEGEIYCDYAGVYVVEFDNSFSYLRSKKIWYSITVDHSSKPVCLNGNNLDYLDAEIQANQ</sequence>
<keyword evidence="2" id="KW-1185">Reference proteome</keyword>
<dbReference type="SMART" id="SM00516">
    <property type="entry name" value="SEC14"/>
    <property type="match status" value="1"/>
</dbReference>
<dbReference type="OrthoDB" id="1434354at2759"/>
<gene>
    <name evidence="1" type="ORF">APZ42_015788</name>
</gene>
<dbReference type="InterPro" id="IPR001251">
    <property type="entry name" value="CRAL-TRIO_dom"/>
</dbReference>
<dbReference type="PROSITE" id="PS50866">
    <property type="entry name" value="GOLD"/>
    <property type="match status" value="1"/>
</dbReference>
<dbReference type="EMBL" id="LRGB01000568">
    <property type="protein sequence ID" value="KZS17841.1"/>
    <property type="molecule type" value="Genomic_DNA"/>
</dbReference>
<dbReference type="SUPFAM" id="SSF101576">
    <property type="entry name" value="Supernatant protein factor (SPF), C-terminal domain"/>
    <property type="match status" value="1"/>
</dbReference>
<name>A0A0P5UYA0_9CRUS</name>
<accession>A0A0P5UYA0</accession>
<dbReference type="SUPFAM" id="SSF52087">
    <property type="entry name" value="CRAL/TRIO domain"/>
    <property type="match status" value="1"/>
</dbReference>
<dbReference type="AlphaFoldDB" id="A0A0P5UYA0"/>